<reference evidence="3" key="1">
    <citation type="submission" date="2021-02" db="EMBL/GenBank/DDBJ databases">
        <authorList>
            <person name="Nowell W R."/>
        </authorList>
    </citation>
    <scope>NUCLEOTIDE SEQUENCE</scope>
</reference>
<gene>
    <name evidence="3" type="ORF">GPM918_LOCUS17404</name>
    <name evidence="4" type="ORF">SRO942_LOCUS17405</name>
</gene>
<feature type="transmembrane region" description="Helical" evidence="1">
    <location>
        <begin position="206"/>
        <end position="230"/>
    </location>
</feature>
<dbReference type="Pfam" id="PF04970">
    <property type="entry name" value="LRAT"/>
    <property type="match status" value="1"/>
</dbReference>
<sequence length="336" mass="38779">MPSLGISFYFTLKSLVLMDEDLYYVPRRGDHLYVWRKVRMYQHHGIVISAKDILEHVDARLHPIKIKPLMIIEQNKRGLGIVTLEEFRTEYPFNYMHDVGCARYGTDPMNYYLNRSGTCYLTARIEEDQIVENAIRIYNDERQRDIWKTYSLIVKNCEQFAFVCCTNVEYVLGEQVLLACNAVKCLFINGIYNAVKFSFQIIRGNALAALSAFTLEALILSVRLFIYYWYETDREKNLIRKVAITPENYVQQMIQAGVGSLAAFGLSIAAVWVGSTTFMVGATPMVCSIFFGFIGYLAARWLSGLLIVQVKKKLRNDEKTVMYKDQGDEEDRINFV</sequence>
<protein>
    <recommendedName>
        <fullName evidence="2">LRAT domain-containing protein</fullName>
    </recommendedName>
</protein>
<feature type="domain" description="LRAT" evidence="2">
    <location>
        <begin position="26"/>
        <end position="167"/>
    </location>
</feature>
<name>A0A814M3Y0_9BILA</name>
<feature type="transmembrane region" description="Helical" evidence="1">
    <location>
        <begin position="261"/>
        <end position="282"/>
    </location>
</feature>
<dbReference type="EMBL" id="CAJOBC010004779">
    <property type="protein sequence ID" value="CAF3840468.1"/>
    <property type="molecule type" value="Genomic_DNA"/>
</dbReference>
<keyword evidence="1" id="KW-0472">Membrane</keyword>
<evidence type="ECO:0000259" key="2">
    <source>
        <dbReference type="Pfam" id="PF04970"/>
    </source>
</evidence>
<keyword evidence="1" id="KW-0812">Transmembrane</keyword>
<dbReference type="PANTHER" id="PTHR46137">
    <property type="entry name" value="OS05G0310600 PROTEIN"/>
    <property type="match status" value="1"/>
</dbReference>
<evidence type="ECO:0000256" key="1">
    <source>
        <dbReference type="SAM" id="Phobius"/>
    </source>
</evidence>
<evidence type="ECO:0000313" key="5">
    <source>
        <dbReference type="Proteomes" id="UP000663829"/>
    </source>
</evidence>
<dbReference type="PANTHER" id="PTHR46137:SF2">
    <property type="entry name" value="OS09G0526800 PROTEIN"/>
    <property type="match status" value="1"/>
</dbReference>
<dbReference type="AlphaFoldDB" id="A0A814M3Y0"/>
<dbReference type="InterPro" id="IPR007053">
    <property type="entry name" value="LRAT_dom"/>
</dbReference>
<evidence type="ECO:0000313" key="4">
    <source>
        <dbReference type="EMBL" id="CAF3840468.1"/>
    </source>
</evidence>
<organism evidence="3 5">
    <name type="scientific">Didymodactylos carnosus</name>
    <dbReference type="NCBI Taxonomy" id="1234261"/>
    <lineage>
        <taxon>Eukaryota</taxon>
        <taxon>Metazoa</taxon>
        <taxon>Spiralia</taxon>
        <taxon>Gnathifera</taxon>
        <taxon>Rotifera</taxon>
        <taxon>Eurotatoria</taxon>
        <taxon>Bdelloidea</taxon>
        <taxon>Philodinida</taxon>
        <taxon>Philodinidae</taxon>
        <taxon>Didymodactylos</taxon>
    </lineage>
</organism>
<keyword evidence="5" id="KW-1185">Reference proteome</keyword>
<dbReference type="Proteomes" id="UP000681722">
    <property type="component" value="Unassembled WGS sequence"/>
</dbReference>
<keyword evidence="1" id="KW-1133">Transmembrane helix</keyword>
<dbReference type="EMBL" id="CAJNOQ010004778">
    <property type="protein sequence ID" value="CAF1073625.1"/>
    <property type="molecule type" value="Genomic_DNA"/>
</dbReference>
<dbReference type="Gene3D" id="3.90.1720.10">
    <property type="entry name" value="endopeptidase domain like (from Nostoc punctiforme)"/>
    <property type="match status" value="1"/>
</dbReference>
<dbReference type="Proteomes" id="UP000663829">
    <property type="component" value="Unassembled WGS sequence"/>
</dbReference>
<evidence type="ECO:0000313" key="3">
    <source>
        <dbReference type="EMBL" id="CAF1073625.1"/>
    </source>
</evidence>
<proteinExistence type="predicted"/>
<comment type="caution">
    <text evidence="3">The sequence shown here is derived from an EMBL/GenBank/DDBJ whole genome shotgun (WGS) entry which is preliminary data.</text>
</comment>
<dbReference type="OrthoDB" id="10039387at2759"/>
<feature type="transmembrane region" description="Helical" evidence="1">
    <location>
        <begin position="288"/>
        <end position="308"/>
    </location>
</feature>
<accession>A0A814M3Y0</accession>